<dbReference type="Proteomes" id="UP000292958">
    <property type="component" value="Unassembled WGS sequence"/>
</dbReference>
<protein>
    <submittedName>
        <fullName evidence="1">Uncharacterized protein</fullName>
    </submittedName>
</protein>
<gene>
    <name evidence="1" type="ORF">BDD14_1326</name>
</gene>
<evidence type="ECO:0000313" key="1">
    <source>
        <dbReference type="EMBL" id="RZU39922.1"/>
    </source>
</evidence>
<dbReference type="AlphaFoldDB" id="A0A4Q7YQ80"/>
<sequence>MPNVLPITKSSSVGGSIGASVPVRAIKAQEEYPRSHRDSFRTEQIVRKQQRHGHNACRDSNQLLRQICDEIDRFLESLIHRFGPQQNG</sequence>
<name>A0A4Q7YQ80_9BACT</name>
<keyword evidence="2" id="KW-1185">Reference proteome</keyword>
<comment type="caution">
    <text evidence="1">The sequence shown here is derived from an EMBL/GenBank/DDBJ whole genome shotgun (WGS) entry which is preliminary data.</text>
</comment>
<reference evidence="1 2" key="1">
    <citation type="submission" date="2019-02" db="EMBL/GenBank/DDBJ databases">
        <title>Genomic Encyclopedia of Archaeal and Bacterial Type Strains, Phase II (KMG-II): from individual species to whole genera.</title>
        <authorList>
            <person name="Goeker M."/>
        </authorList>
    </citation>
    <scope>NUCLEOTIDE SEQUENCE [LARGE SCALE GENOMIC DNA]</scope>
    <source>
        <strain evidence="1 2">DSM 18101</strain>
    </source>
</reference>
<accession>A0A4Q7YQ80</accession>
<organism evidence="1 2">
    <name type="scientific">Edaphobacter modestus</name>
    <dbReference type="NCBI Taxonomy" id="388466"/>
    <lineage>
        <taxon>Bacteria</taxon>
        <taxon>Pseudomonadati</taxon>
        <taxon>Acidobacteriota</taxon>
        <taxon>Terriglobia</taxon>
        <taxon>Terriglobales</taxon>
        <taxon>Acidobacteriaceae</taxon>
        <taxon>Edaphobacter</taxon>
    </lineage>
</organism>
<dbReference type="EMBL" id="SHKW01000001">
    <property type="protein sequence ID" value="RZU39922.1"/>
    <property type="molecule type" value="Genomic_DNA"/>
</dbReference>
<evidence type="ECO:0000313" key="2">
    <source>
        <dbReference type="Proteomes" id="UP000292958"/>
    </source>
</evidence>
<proteinExistence type="predicted"/>